<protein>
    <submittedName>
        <fullName evidence="1">Uncharacterized protein</fullName>
    </submittedName>
</protein>
<gene>
    <name evidence="1" type="ORF">TQ37_06215</name>
</gene>
<name>A0A0G8AUF4_9SYNE</name>
<proteinExistence type="predicted"/>
<evidence type="ECO:0000313" key="2">
    <source>
        <dbReference type="Proteomes" id="UP000035037"/>
    </source>
</evidence>
<sequence length="73" mass="7824">MVVVQDAAQVVAMPVATPMPPPQHGARPLRVGLTPTKPQPCGHTLEAVVAEGQHPLLTHQLMHINEALLQILQ</sequence>
<dbReference type="EMBL" id="JYFQ01000125">
    <property type="protein sequence ID" value="KKZ11923.1"/>
    <property type="molecule type" value="Genomic_DNA"/>
</dbReference>
<dbReference type="Proteomes" id="UP000035037">
    <property type="component" value="Unassembled WGS sequence"/>
</dbReference>
<dbReference type="AlphaFoldDB" id="A0A0G8AUF4"/>
<comment type="caution">
    <text evidence="1">The sequence shown here is derived from an EMBL/GenBank/DDBJ whole genome shotgun (WGS) entry which is preliminary data.</text>
</comment>
<reference evidence="1 2" key="2">
    <citation type="submission" date="2015-05" db="EMBL/GenBank/DDBJ databases">
        <title>Lifestyle Evolution in Cyanobacterial Symbionts of Sponges.</title>
        <authorList>
            <person name="Burgsdorf I."/>
            <person name="Slaby B.M."/>
            <person name="Handley K.M."/>
            <person name="Haber M."/>
            <person name="Blom J."/>
            <person name="Marshall C.W."/>
            <person name="Gilbert J.A."/>
            <person name="Hentschel U."/>
            <person name="Steindler L."/>
        </authorList>
    </citation>
    <scope>NUCLEOTIDE SEQUENCE [LARGE SCALE GENOMIC DNA]</scope>
    <source>
        <strain evidence="1">15L</strain>
    </source>
</reference>
<organism evidence="1 2">
    <name type="scientific">Candidatus Synechococcus spongiarum 15L</name>
    <dbReference type="NCBI Taxonomy" id="1608419"/>
    <lineage>
        <taxon>Bacteria</taxon>
        <taxon>Bacillati</taxon>
        <taxon>Cyanobacteriota</taxon>
        <taxon>Cyanophyceae</taxon>
        <taxon>Synechococcales</taxon>
        <taxon>Synechococcaceae</taxon>
        <taxon>Synechococcus</taxon>
    </lineage>
</organism>
<evidence type="ECO:0000313" key="1">
    <source>
        <dbReference type="EMBL" id="KKZ11923.1"/>
    </source>
</evidence>
<reference evidence="1 2" key="1">
    <citation type="submission" date="2015-02" db="EMBL/GenBank/DDBJ databases">
        <authorList>
            <person name="Slaby B."/>
            <person name="Hentschel U."/>
        </authorList>
    </citation>
    <scope>NUCLEOTIDE SEQUENCE [LARGE SCALE GENOMIC DNA]</scope>
    <source>
        <strain evidence="1">15L</strain>
    </source>
</reference>
<dbReference type="PATRIC" id="fig|1608419.3.peg.320"/>
<accession>A0A0G8AUF4</accession>